<keyword evidence="1" id="KW-0472">Membrane</keyword>
<dbReference type="KEGG" id="mhib:MHIB_11180"/>
<keyword evidence="1" id="KW-0812">Transmembrane</keyword>
<reference evidence="2 3" key="1">
    <citation type="journal article" date="2019" name="Emerg. Microbes Infect.">
        <title>Comprehensive subspecies identification of 175 nontuberculous mycobacteria species based on 7547 genomic profiles.</title>
        <authorList>
            <person name="Matsumoto Y."/>
            <person name="Kinjo T."/>
            <person name="Motooka D."/>
            <person name="Nabeya D."/>
            <person name="Jung N."/>
            <person name="Uechi K."/>
            <person name="Horii T."/>
            <person name="Iida T."/>
            <person name="Fujita J."/>
            <person name="Nakamura S."/>
        </authorList>
    </citation>
    <scope>NUCLEOTIDE SEQUENCE [LARGE SCALE GENOMIC DNA]</scope>
    <source>
        <strain evidence="2 3">JCM 13571</strain>
    </source>
</reference>
<dbReference type="RefSeq" id="WP_133054911.1">
    <property type="nucleotide sequence ID" value="NZ_AP022609.1"/>
</dbReference>
<keyword evidence="1" id="KW-1133">Transmembrane helix</keyword>
<dbReference type="Proteomes" id="UP000467260">
    <property type="component" value="Chromosome"/>
</dbReference>
<dbReference type="EMBL" id="AP022609">
    <property type="protein sequence ID" value="BBZ22700.1"/>
    <property type="molecule type" value="Genomic_DNA"/>
</dbReference>
<evidence type="ECO:0000313" key="2">
    <source>
        <dbReference type="EMBL" id="BBZ22700.1"/>
    </source>
</evidence>
<keyword evidence="3" id="KW-1185">Reference proteome</keyword>
<evidence type="ECO:0000313" key="3">
    <source>
        <dbReference type="Proteomes" id="UP000467260"/>
    </source>
</evidence>
<organism evidence="2 3">
    <name type="scientific">Mycolicibacter hiberniae</name>
    <dbReference type="NCBI Taxonomy" id="29314"/>
    <lineage>
        <taxon>Bacteria</taxon>
        <taxon>Bacillati</taxon>
        <taxon>Actinomycetota</taxon>
        <taxon>Actinomycetes</taxon>
        <taxon>Mycobacteriales</taxon>
        <taxon>Mycobacteriaceae</taxon>
        <taxon>Mycolicibacter</taxon>
    </lineage>
</organism>
<proteinExistence type="predicted"/>
<evidence type="ECO:0000256" key="1">
    <source>
        <dbReference type="SAM" id="Phobius"/>
    </source>
</evidence>
<feature type="transmembrane region" description="Helical" evidence="1">
    <location>
        <begin position="47"/>
        <end position="66"/>
    </location>
</feature>
<name>A0A7I7X0B7_9MYCO</name>
<protein>
    <submittedName>
        <fullName evidence="2">Uncharacterized protein</fullName>
    </submittedName>
</protein>
<sequence length="132" mass="14157">MAPVLVALIIAYVMVKRWADKPTPVGTPEQEQARANLKKLGDELNSVLLAWLTLLTGFVILGLALNGALVPLLVYGVLPMVAAVCAVRLGLRAAHERATERNRLIADATKQHNQVMAGDDSGIYGRYPPAAC</sequence>
<dbReference type="AlphaFoldDB" id="A0A7I7X0B7"/>
<gene>
    <name evidence="2" type="ORF">MHIB_11180</name>
</gene>
<dbReference type="OrthoDB" id="4764749at2"/>
<feature type="transmembrane region" description="Helical" evidence="1">
    <location>
        <begin position="72"/>
        <end position="91"/>
    </location>
</feature>
<accession>A0A7I7X0B7</accession>